<proteinExistence type="inferred from homology"/>
<dbReference type="HOGENOM" id="CLU_027965_6_2_1"/>
<comment type="caution">
    <text evidence="3">The sequence shown here is derived from an EMBL/GenBank/DDBJ whole genome shotgun (WGS) entry which is preliminary data.</text>
</comment>
<dbReference type="CDD" id="cd13395">
    <property type="entry name" value="ASKHA_NBD_Arp4_ACTL6-like"/>
    <property type="match status" value="1"/>
</dbReference>
<dbReference type="AlphaFoldDB" id="A0A060SHP4"/>
<evidence type="ECO:0000256" key="2">
    <source>
        <dbReference type="SAM" id="MobiDB-lite"/>
    </source>
</evidence>
<accession>A0A060SHP4</accession>
<dbReference type="PROSITE" id="PS01132">
    <property type="entry name" value="ACTINS_ACT_LIKE"/>
    <property type="match status" value="1"/>
</dbReference>
<dbReference type="PANTHER" id="PTHR11937">
    <property type="entry name" value="ACTIN"/>
    <property type="match status" value="1"/>
</dbReference>
<evidence type="ECO:0008006" key="5">
    <source>
        <dbReference type="Google" id="ProtNLM"/>
    </source>
</evidence>
<organism evidence="3 4">
    <name type="scientific">Pycnoporus cinnabarinus</name>
    <name type="common">Cinnabar-red polypore</name>
    <name type="synonym">Trametes cinnabarina</name>
    <dbReference type="NCBI Taxonomy" id="5643"/>
    <lineage>
        <taxon>Eukaryota</taxon>
        <taxon>Fungi</taxon>
        <taxon>Dikarya</taxon>
        <taxon>Basidiomycota</taxon>
        <taxon>Agaricomycotina</taxon>
        <taxon>Agaricomycetes</taxon>
        <taxon>Polyporales</taxon>
        <taxon>Polyporaceae</taxon>
        <taxon>Trametes</taxon>
    </lineage>
</organism>
<gene>
    <name evidence="3" type="ORF">BN946_scf185043.g82</name>
</gene>
<dbReference type="OrthoDB" id="5132116at2759"/>
<evidence type="ECO:0000313" key="4">
    <source>
        <dbReference type="Proteomes" id="UP000029665"/>
    </source>
</evidence>
<name>A0A060SHP4_PYCCI</name>
<dbReference type="EMBL" id="CCBP010000125">
    <property type="protein sequence ID" value="CDO74032.1"/>
    <property type="molecule type" value="Genomic_DNA"/>
</dbReference>
<evidence type="ECO:0000256" key="1">
    <source>
        <dbReference type="RuleBase" id="RU000487"/>
    </source>
</evidence>
<dbReference type="STRING" id="5643.A0A060SHP4"/>
<sequence length="461" mass="49879">MVNYGGDEVAALVVDIGSSSLRAGYAGDDTPKAIVPTAFGFIEERSSSSNGDVAMGEEGAPAEGEQPQPVKPKVKLFIGQNGPSLWRSGMEVGNPMQDGLVQNFDSVPPLINHAFSEVMRVNPSEHPVLVTEAPWNTPANRERMAEIMFEEFQVPAFYIANTGVLNAFAAGKGSALVIDIGQSTASVTPVVDGFVLRKGLAHCALPQLVHAHAKHLLTTPSGNRPAIDLTPHQLIASKVPVDAGSPPKFQLREDRIAGTTATWRAWAEAREVDEWIQSVAGVLPQGWNEQVASQQGSRHYEFPTGFNAYFTGIERFAVGEQFFSHSPQLVVRIIPFDHTDNRLDSILDPQASNPNLPKTIPALIASSIQACDPDLRQVLMGNVVLTGGGSFFPGFTDRLAAELTRNFPVVKVHAPGNPTERRYGGWLGGSILASLGTFHQLWISREEWQEHGKAIVGQRCK</sequence>
<feature type="compositionally biased region" description="Low complexity" evidence="2">
    <location>
        <begin position="56"/>
        <end position="68"/>
    </location>
</feature>
<dbReference type="Pfam" id="PF00022">
    <property type="entry name" value="Actin"/>
    <property type="match status" value="1"/>
</dbReference>
<dbReference type="Proteomes" id="UP000029665">
    <property type="component" value="Unassembled WGS sequence"/>
</dbReference>
<evidence type="ECO:0000313" key="3">
    <source>
        <dbReference type="EMBL" id="CDO74032.1"/>
    </source>
</evidence>
<dbReference type="InterPro" id="IPR004000">
    <property type="entry name" value="Actin"/>
</dbReference>
<protein>
    <recommendedName>
        <fullName evidence="5">Actin-related protein Arp4p</fullName>
    </recommendedName>
</protein>
<dbReference type="InterPro" id="IPR043129">
    <property type="entry name" value="ATPase_NBD"/>
</dbReference>
<dbReference type="OMA" id="SKSWHSY"/>
<keyword evidence="4" id="KW-1185">Reference proteome</keyword>
<dbReference type="Gene3D" id="3.30.420.40">
    <property type="match status" value="4"/>
</dbReference>
<dbReference type="FunFam" id="3.30.420.40:FF:000058">
    <property type="entry name" value="Putative actin-related protein 5"/>
    <property type="match status" value="1"/>
</dbReference>
<dbReference type="Gene3D" id="3.90.640.10">
    <property type="entry name" value="Actin, Chain A, domain 4"/>
    <property type="match status" value="1"/>
</dbReference>
<feature type="region of interest" description="Disordered" evidence="2">
    <location>
        <begin position="46"/>
        <end position="68"/>
    </location>
</feature>
<dbReference type="SUPFAM" id="SSF53067">
    <property type="entry name" value="Actin-like ATPase domain"/>
    <property type="match status" value="2"/>
</dbReference>
<comment type="similarity">
    <text evidence="1">Belongs to the actin family.</text>
</comment>
<dbReference type="InterPro" id="IPR020902">
    <property type="entry name" value="Actin/actin-like_CS"/>
</dbReference>
<dbReference type="SMART" id="SM00268">
    <property type="entry name" value="ACTIN"/>
    <property type="match status" value="1"/>
</dbReference>
<reference evidence="3" key="1">
    <citation type="submission" date="2014-01" db="EMBL/GenBank/DDBJ databases">
        <title>The genome of the white-rot fungus Pycnoporus cinnabarinus: a basidiomycete model with a versatile arsenal for lignocellulosic biomass breakdown.</title>
        <authorList>
            <person name="Levasseur A."/>
            <person name="Lomascolo A."/>
            <person name="Ruiz-Duenas F.J."/>
            <person name="Uzan E."/>
            <person name="Piumi F."/>
            <person name="Kues U."/>
            <person name="Ram A.F.J."/>
            <person name="Murat C."/>
            <person name="Haon M."/>
            <person name="Benoit I."/>
            <person name="Arfi Y."/>
            <person name="Chevret D."/>
            <person name="Drula E."/>
            <person name="Kwon M.J."/>
            <person name="Gouret P."/>
            <person name="Lesage-Meessen L."/>
            <person name="Lombard V."/>
            <person name="Mariette J."/>
            <person name="Noirot C."/>
            <person name="Park J."/>
            <person name="Patyshakuliyeva A."/>
            <person name="Wieneger R.A.B."/>
            <person name="Wosten H.A.B."/>
            <person name="Martin F."/>
            <person name="Coutinho P.M."/>
            <person name="de Vries R."/>
            <person name="Martinez A.T."/>
            <person name="Klopp C."/>
            <person name="Pontarotti P."/>
            <person name="Henrissat B."/>
            <person name="Record E."/>
        </authorList>
    </citation>
    <scope>NUCLEOTIDE SEQUENCE [LARGE SCALE GENOMIC DNA]</scope>
    <source>
        <strain evidence="3">BRFM137</strain>
    </source>
</reference>